<feature type="compositionally biased region" description="Basic and acidic residues" evidence="2">
    <location>
        <begin position="1138"/>
        <end position="1152"/>
    </location>
</feature>
<evidence type="ECO:0000313" key="4">
    <source>
        <dbReference type="Proteomes" id="UP001482520"/>
    </source>
</evidence>
<keyword evidence="1" id="KW-0175">Coiled coil</keyword>
<accession>A0ABV1NZ10</accession>
<organism evidence="3 4">
    <name type="scientific">Nocardioides kribbensis</name>
    <dbReference type="NCBI Taxonomy" id="305517"/>
    <lineage>
        <taxon>Bacteria</taxon>
        <taxon>Bacillati</taxon>
        <taxon>Actinomycetota</taxon>
        <taxon>Actinomycetes</taxon>
        <taxon>Propionibacteriales</taxon>
        <taxon>Nocardioidaceae</taxon>
        <taxon>Nocardioides</taxon>
    </lineage>
</organism>
<evidence type="ECO:0008006" key="5">
    <source>
        <dbReference type="Google" id="ProtNLM"/>
    </source>
</evidence>
<keyword evidence="4" id="KW-1185">Reference proteome</keyword>
<feature type="region of interest" description="Disordered" evidence="2">
    <location>
        <begin position="1138"/>
        <end position="1165"/>
    </location>
</feature>
<gene>
    <name evidence="3" type="ORF">V6R90_10530</name>
</gene>
<evidence type="ECO:0000256" key="2">
    <source>
        <dbReference type="SAM" id="MobiDB-lite"/>
    </source>
</evidence>
<reference evidence="3 4" key="1">
    <citation type="submission" date="2024-02" db="EMBL/GenBank/DDBJ databases">
        <title>Full genome sequence of Nocardioides kribbensis.</title>
        <authorList>
            <person name="Poletto B.L."/>
            <person name="Silva G."/>
            <person name="Galante D."/>
            <person name="Campos K.R."/>
            <person name="Santos M.B.N."/>
            <person name="Sacchi C.T."/>
        </authorList>
    </citation>
    <scope>NUCLEOTIDE SEQUENCE [LARGE SCALE GENOMIC DNA]</scope>
    <source>
        <strain evidence="3 4">O4R</strain>
    </source>
</reference>
<feature type="coiled-coil region" evidence="1">
    <location>
        <begin position="494"/>
        <end position="521"/>
    </location>
</feature>
<name>A0ABV1NZ10_9ACTN</name>
<protein>
    <recommendedName>
        <fullName evidence="5">Phage tail tape measure protein</fullName>
    </recommendedName>
</protein>
<dbReference type="EMBL" id="JBEGDP010000010">
    <property type="protein sequence ID" value="MEQ7847715.1"/>
    <property type="molecule type" value="Genomic_DNA"/>
</dbReference>
<evidence type="ECO:0000256" key="1">
    <source>
        <dbReference type="SAM" id="Coils"/>
    </source>
</evidence>
<evidence type="ECO:0000313" key="3">
    <source>
        <dbReference type="EMBL" id="MEQ7847715.1"/>
    </source>
</evidence>
<comment type="caution">
    <text evidence="3">The sequence shown here is derived from an EMBL/GenBank/DDBJ whole genome shotgun (WGS) entry which is preliminary data.</text>
</comment>
<dbReference type="Proteomes" id="UP001482520">
    <property type="component" value="Unassembled WGS sequence"/>
</dbReference>
<dbReference type="RefSeq" id="WP_349804633.1">
    <property type="nucleotide sequence ID" value="NZ_JBEGDP010000010.1"/>
</dbReference>
<proteinExistence type="predicted"/>
<feature type="coiled-coil region" evidence="1">
    <location>
        <begin position="930"/>
        <end position="971"/>
    </location>
</feature>
<sequence length="1165" mass="123816">MAAIATRVEKVVLDLEDRYSQKLLRPIAATKAMENAVKGLDGTTVNSSRSFDGAATEIEKVGTSSSKAGPEIDRLSGRLKVLADTAAILGPGLIPIGAVGVPAIAGLASQLGAAAIAGGSAIVAFQGVGDAVKAMQEYDLEPTAANLQKMQAAMAGIGPEAQEFVRSFQDFRPVLDDIRDAAARGWFPGLTESLDDFARLAPRVEALFEAVGRAGGQAVADGAESLASGRWREFFKFLEVEAPIAVTSLSRIVGDLAHGLAEMWMSFQPGNNDFTQWLEGVADGFDRWASSAEGRDDIAGFLDYVRETGPAVSDAFVSIVNAVTQIVQAAAPLGGPVLKGISAFADALAAVADSDLGTPLFVAVGAMSALSRATAIWGAASRTSVGQFVTGQKTVQSSIAATQTRLAGLGKGSTVAGIGKASAVIAGLTLASSGAADSIGLTNTMSGALIGTMAGPWGAAIGGSIGLVRDLAKSNDDLTAAIDAADRAMRSGTVPEMRARYKDLSTQLAETKNNVNDFKDLFRLSDSDGESYLANLGGAFKGLGSIISSESERGTQKLDELKFSMENTGGLSDIFAQGLHSSAGALDDAASSAADFSREVQRLNEVLTGRSNWRDYKASIDDASAALKENGRTLNNNTAEGRANNEALDNIAATALRVADTLKRADRGDFLARARQNFVNTAMDMGKTRAAAERLADGLGLIDKVKIKPKVDLDTKQAENKGRNLFDLMDELGRQKPRPKADLNANPFDAIFGDVMGDLDQLDGKTSVPRVNLNDGNALGTIQGVFRALTNLDGNTATTYINTVKTTTLRTTTGRADIPLPGALTSATGGHIQGPGTGTSDSIPAWLSNGEFVIQAKSVEHYGADFFHGLNARKYAEGGRVERTPSARFTSADYYSRTSPTARLAADADFAGRKMREFGSGVERGEKGLKAELKARQKLLEKAVEREEKEQAASKERLDALRQDAQSLRDSVASRLTSELFQQRDRITLNRPEGYDTWSIEAQQRFALMEQQLNANATISPLDTLRGDIERAREEGRLIQQLKARGLDGAALQSVIEGGNLSSAAALSRKDLRDFERLYNQRERAVGNAGESASAAVFGRELRLARKDYQEQTAEVREVKQQQRETNRRLEKLEKAMERAADKAADKVKDGMSKNPSAGQRKGRP</sequence>